<dbReference type="PANTHER" id="PTHR45725">
    <property type="entry name" value="FORMIN HOMOLOGY 2 FAMILY MEMBER"/>
    <property type="match status" value="1"/>
</dbReference>
<dbReference type="EMBL" id="SRMA01026386">
    <property type="protein sequence ID" value="TRY84698.1"/>
    <property type="molecule type" value="Genomic_DNA"/>
</dbReference>
<feature type="region of interest" description="Disordered" evidence="1">
    <location>
        <begin position="1"/>
        <end position="29"/>
    </location>
</feature>
<sequence>MMRRFLKSQKGRFSLRQSRSGSRSASKDFYPNPSVLRDFPLDIDLALPANNQGWPEDFGFKLGGDGPSYILSVVEGSSAFMAGLQPGDQVLELDGQNVSSLSTKALVALAQTLKTVPPSIGVVSRIEQKDGGRFAWHLSLVNFSTQMDIIPGSDGRFGFTIVGDSPLMVEECASSCPAGRSGLRAGDFVLEVNGIPVKQHETAAAMIKAAQGRTLRLGILRVNRLQKRSSSSMKETFRSGEVVRQDRKHKALEFNKKVEEILGEEPEVKERLFDLLKQYANERDVEGLASTLPEILLTEEHQQLIDSIRYQ</sequence>
<dbReference type="Pfam" id="PF17820">
    <property type="entry name" value="PDZ_6"/>
    <property type="match status" value="1"/>
</dbReference>
<dbReference type="InterPro" id="IPR051425">
    <property type="entry name" value="Formin_Homology"/>
</dbReference>
<comment type="caution">
    <text evidence="3">The sequence shown here is derived from an EMBL/GenBank/DDBJ whole genome shotgun (WGS) entry which is preliminary data.</text>
</comment>
<feature type="domain" description="PDZ" evidence="2">
    <location>
        <begin position="44"/>
        <end position="111"/>
    </location>
</feature>
<organism evidence="3 4">
    <name type="scientific">Danionella cerebrum</name>
    <dbReference type="NCBI Taxonomy" id="2873325"/>
    <lineage>
        <taxon>Eukaryota</taxon>
        <taxon>Metazoa</taxon>
        <taxon>Chordata</taxon>
        <taxon>Craniata</taxon>
        <taxon>Vertebrata</taxon>
        <taxon>Euteleostomi</taxon>
        <taxon>Actinopterygii</taxon>
        <taxon>Neopterygii</taxon>
        <taxon>Teleostei</taxon>
        <taxon>Ostariophysi</taxon>
        <taxon>Cypriniformes</taxon>
        <taxon>Danionidae</taxon>
        <taxon>Danioninae</taxon>
        <taxon>Danionella</taxon>
    </lineage>
</organism>
<dbReference type="SMART" id="SM00228">
    <property type="entry name" value="PDZ"/>
    <property type="match status" value="2"/>
</dbReference>
<gene>
    <name evidence="3" type="ORF">DNTS_003917</name>
</gene>
<proteinExistence type="predicted"/>
<evidence type="ECO:0000256" key="1">
    <source>
        <dbReference type="SAM" id="MobiDB-lite"/>
    </source>
</evidence>
<evidence type="ECO:0000313" key="4">
    <source>
        <dbReference type="Proteomes" id="UP000316079"/>
    </source>
</evidence>
<feature type="compositionally biased region" description="Polar residues" evidence="1">
    <location>
        <begin position="15"/>
        <end position="24"/>
    </location>
</feature>
<name>A0A553Q446_9TELE</name>
<keyword evidence="4" id="KW-1185">Reference proteome</keyword>
<dbReference type="Gene3D" id="1.20.1160.20">
    <property type="match status" value="1"/>
</dbReference>
<dbReference type="SUPFAM" id="SSF50156">
    <property type="entry name" value="PDZ domain-like"/>
    <property type="match status" value="2"/>
</dbReference>
<dbReference type="InterPro" id="IPR041489">
    <property type="entry name" value="PDZ_6"/>
</dbReference>
<accession>A0A553Q446</accession>
<dbReference type="Gene3D" id="2.30.42.10">
    <property type="match status" value="2"/>
</dbReference>
<feature type="domain" description="PDZ" evidence="2">
    <location>
        <begin position="146"/>
        <end position="210"/>
    </location>
</feature>
<dbReference type="InterPro" id="IPR036034">
    <property type="entry name" value="PDZ_sf"/>
</dbReference>
<dbReference type="PANTHER" id="PTHR45725:SF13">
    <property type="entry name" value="DELPHILIN-LIKE ISOFORM X1"/>
    <property type="match status" value="1"/>
</dbReference>
<dbReference type="Proteomes" id="UP000316079">
    <property type="component" value="Unassembled WGS sequence"/>
</dbReference>
<dbReference type="AlphaFoldDB" id="A0A553Q446"/>
<feature type="compositionally biased region" description="Basic residues" evidence="1">
    <location>
        <begin position="1"/>
        <end position="10"/>
    </location>
</feature>
<evidence type="ECO:0000259" key="2">
    <source>
        <dbReference type="PROSITE" id="PS50106"/>
    </source>
</evidence>
<dbReference type="InterPro" id="IPR001478">
    <property type="entry name" value="PDZ"/>
</dbReference>
<evidence type="ECO:0000313" key="3">
    <source>
        <dbReference type="EMBL" id="TRY84698.1"/>
    </source>
</evidence>
<dbReference type="CDD" id="cd06743">
    <property type="entry name" value="PDZ1_L-delphilin-like"/>
    <property type="match status" value="1"/>
</dbReference>
<dbReference type="PROSITE" id="PS50106">
    <property type="entry name" value="PDZ"/>
    <property type="match status" value="2"/>
</dbReference>
<dbReference type="OrthoDB" id="410721at2759"/>
<protein>
    <recommendedName>
        <fullName evidence="2">PDZ domain-containing protein</fullName>
    </recommendedName>
</protein>
<dbReference type="Pfam" id="PF00595">
    <property type="entry name" value="PDZ"/>
    <property type="match status" value="1"/>
</dbReference>
<reference evidence="3 4" key="1">
    <citation type="journal article" date="2019" name="Sci. Data">
        <title>Hybrid genome assembly and annotation of Danionella translucida.</title>
        <authorList>
            <person name="Kadobianskyi M."/>
            <person name="Schulze L."/>
            <person name="Schuelke M."/>
            <person name="Judkewitz B."/>
        </authorList>
    </citation>
    <scope>NUCLEOTIDE SEQUENCE [LARGE SCALE GENOMIC DNA]</scope>
    <source>
        <strain evidence="3 4">Bolton</strain>
    </source>
</reference>